<name>A0A6V2MH56_EMIHU</name>
<organism evidence="2">
    <name type="scientific">Emiliania huxleyi</name>
    <name type="common">Coccolithophore</name>
    <name type="synonym">Pontosphaera huxleyi</name>
    <dbReference type="NCBI Taxonomy" id="2903"/>
    <lineage>
        <taxon>Eukaryota</taxon>
        <taxon>Haptista</taxon>
        <taxon>Haptophyta</taxon>
        <taxon>Prymnesiophyceae</taxon>
        <taxon>Isochrysidales</taxon>
        <taxon>Noelaerhabdaceae</taxon>
        <taxon>Emiliania</taxon>
    </lineage>
</organism>
<dbReference type="AlphaFoldDB" id="A0A6V2MH56"/>
<proteinExistence type="predicted"/>
<dbReference type="EMBL" id="HBIR01008495">
    <property type="protein sequence ID" value="CAE0531067.1"/>
    <property type="molecule type" value="Transcribed_RNA"/>
</dbReference>
<feature type="coiled-coil region" evidence="1">
    <location>
        <begin position="13"/>
        <end position="66"/>
    </location>
</feature>
<reference evidence="2" key="1">
    <citation type="submission" date="2021-01" db="EMBL/GenBank/DDBJ databases">
        <authorList>
            <person name="Corre E."/>
            <person name="Pelletier E."/>
            <person name="Niang G."/>
            <person name="Scheremetjew M."/>
            <person name="Finn R."/>
            <person name="Kale V."/>
            <person name="Holt S."/>
            <person name="Cochrane G."/>
            <person name="Meng A."/>
            <person name="Brown T."/>
            <person name="Cohen L."/>
        </authorList>
    </citation>
    <scope>NUCLEOTIDE SEQUENCE</scope>
    <source>
        <strain evidence="2">379</strain>
    </source>
</reference>
<accession>A0A6V2MH56</accession>
<protein>
    <submittedName>
        <fullName evidence="2">Uncharacterized protein</fullName>
    </submittedName>
</protein>
<gene>
    <name evidence="2" type="ORF">EHUX00137_LOCUS5801</name>
    <name evidence="3" type="ORF">EHUX00137_LOCUS5803</name>
</gene>
<sequence length="199" mass="21003">MRRAAGTAGARRRRLAEERHARLEERVAAYVAAEREELEHASRLLRRRTDAKLAELSSRAEALQAQAGTARDWAMSSIARGASFPLVPVPQVTALNLPPPRPRLPRAAPTAAHVRHRTVPMALSDTSPRGPAYGTSLPAGTLQRGGVAAAAATAGWGESIRQGMNAPLPPSPVPLHQISRPPLFQAAFEAAFAAAAAAG</sequence>
<keyword evidence="1" id="KW-0175">Coiled coil</keyword>
<evidence type="ECO:0000313" key="3">
    <source>
        <dbReference type="EMBL" id="CAE0531067.1"/>
    </source>
</evidence>
<dbReference type="EMBL" id="HBIR01008493">
    <property type="protein sequence ID" value="CAE0531064.1"/>
    <property type="molecule type" value="Transcribed_RNA"/>
</dbReference>
<evidence type="ECO:0000313" key="2">
    <source>
        <dbReference type="EMBL" id="CAE0531064.1"/>
    </source>
</evidence>
<evidence type="ECO:0000256" key="1">
    <source>
        <dbReference type="SAM" id="Coils"/>
    </source>
</evidence>